<feature type="region of interest" description="Disordered" evidence="8">
    <location>
        <begin position="320"/>
        <end position="340"/>
    </location>
</feature>
<dbReference type="InterPro" id="IPR051306">
    <property type="entry name" value="Homeobox_regulator"/>
</dbReference>
<dbReference type="PANTHER" id="PTHR46123:SF3">
    <property type="entry name" value="DOUBLE HOMEOBOX PROTEIN 1-RELATED"/>
    <property type="match status" value="1"/>
</dbReference>
<name>A0A8C5P4D0_JACJA</name>
<dbReference type="PANTHER" id="PTHR46123">
    <property type="entry name" value="MIX-TYPE HOMEOBOX GENE 1-RELATED"/>
    <property type="match status" value="1"/>
</dbReference>
<evidence type="ECO:0000256" key="2">
    <source>
        <dbReference type="ARBA" id="ARBA00022737"/>
    </source>
</evidence>
<keyword evidence="3 6" id="KW-0238">DNA-binding</keyword>
<feature type="region of interest" description="Disordered" evidence="8">
    <location>
        <begin position="138"/>
        <end position="279"/>
    </location>
</feature>
<dbReference type="FunFam" id="1.10.10.60:FF:000325">
    <property type="entry name" value="Double homeobox protein 4"/>
    <property type="match status" value="1"/>
</dbReference>
<dbReference type="SMART" id="SM00389">
    <property type="entry name" value="HOX"/>
    <property type="match status" value="2"/>
</dbReference>
<protein>
    <submittedName>
        <fullName evidence="10">Double homeobox B-like 1</fullName>
    </submittedName>
</protein>
<dbReference type="Gene3D" id="1.10.10.60">
    <property type="entry name" value="Homeodomain-like"/>
    <property type="match status" value="2"/>
</dbReference>
<dbReference type="GO" id="GO:0045580">
    <property type="term" value="P:regulation of T cell differentiation"/>
    <property type="evidence" value="ECO:0007669"/>
    <property type="project" value="Ensembl"/>
</dbReference>
<evidence type="ECO:0000259" key="9">
    <source>
        <dbReference type="PROSITE" id="PS50071"/>
    </source>
</evidence>
<feature type="DNA-binding region" description="Homeobox" evidence="6">
    <location>
        <begin position="3"/>
        <end position="61"/>
    </location>
</feature>
<dbReference type="Ensembl" id="ENSJJAT00000027752.1">
    <property type="protein sequence ID" value="ENSJJAP00000021202.1"/>
    <property type="gene ID" value="ENSJJAG00000021637.1"/>
</dbReference>
<evidence type="ECO:0000256" key="4">
    <source>
        <dbReference type="ARBA" id="ARBA00023155"/>
    </source>
</evidence>
<evidence type="ECO:0000256" key="8">
    <source>
        <dbReference type="SAM" id="MobiDB-lite"/>
    </source>
</evidence>
<comment type="subcellular location">
    <subcellularLocation>
        <location evidence="1 6 7">Nucleus</location>
    </subcellularLocation>
</comment>
<evidence type="ECO:0000313" key="11">
    <source>
        <dbReference type="Proteomes" id="UP000694385"/>
    </source>
</evidence>
<evidence type="ECO:0000256" key="3">
    <source>
        <dbReference type="ARBA" id="ARBA00023125"/>
    </source>
</evidence>
<accession>A0A8C5P4D0</accession>
<dbReference type="PRINTS" id="PR00031">
    <property type="entry name" value="HTHREPRESSR"/>
</dbReference>
<dbReference type="GO" id="GO:0000981">
    <property type="term" value="F:DNA-binding transcription factor activity, RNA polymerase II-specific"/>
    <property type="evidence" value="ECO:0007669"/>
    <property type="project" value="TreeGrafter"/>
</dbReference>
<dbReference type="InterPro" id="IPR009057">
    <property type="entry name" value="Homeodomain-like_sf"/>
</dbReference>
<feature type="DNA-binding region" description="Homeobox" evidence="6">
    <location>
        <begin position="84"/>
        <end position="143"/>
    </location>
</feature>
<dbReference type="Proteomes" id="UP000694385">
    <property type="component" value="Unassembled WGS sequence"/>
</dbReference>
<dbReference type="GO" id="GO:0000977">
    <property type="term" value="F:RNA polymerase II transcription regulatory region sequence-specific DNA binding"/>
    <property type="evidence" value="ECO:0007669"/>
    <property type="project" value="TreeGrafter"/>
</dbReference>
<organism evidence="10 11">
    <name type="scientific">Jaculus jaculus</name>
    <name type="common">Lesser Egyptian jerboa</name>
    <dbReference type="NCBI Taxonomy" id="51337"/>
    <lineage>
        <taxon>Eukaryota</taxon>
        <taxon>Metazoa</taxon>
        <taxon>Chordata</taxon>
        <taxon>Craniata</taxon>
        <taxon>Vertebrata</taxon>
        <taxon>Euteleostomi</taxon>
        <taxon>Mammalia</taxon>
        <taxon>Eutheria</taxon>
        <taxon>Euarchontoglires</taxon>
        <taxon>Glires</taxon>
        <taxon>Rodentia</taxon>
        <taxon>Myomorpha</taxon>
        <taxon>Dipodoidea</taxon>
        <taxon>Dipodidae</taxon>
        <taxon>Dipodinae</taxon>
        <taxon>Jaculus</taxon>
    </lineage>
</organism>
<evidence type="ECO:0000256" key="6">
    <source>
        <dbReference type="PROSITE-ProRule" id="PRU00108"/>
    </source>
</evidence>
<dbReference type="CDD" id="cd00086">
    <property type="entry name" value="homeodomain"/>
    <property type="match status" value="2"/>
</dbReference>
<dbReference type="InterPro" id="IPR000047">
    <property type="entry name" value="HTH_motif"/>
</dbReference>
<evidence type="ECO:0000256" key="1">
    <source>
        <dbReference type="ARBA" id="ARBA00004123"/>
    </source>
</evidence>
<feature type="domain" description="Homeobox" evidence="9">
    <location>
        <begin position="82"/>
        <end position="142"/>
    </location>
</feature>
<dbReference type="SUPFAM" id="SSF46689">
    <property type="entry name" value="Homeodomain-like"/>
    <property type="match status" value="2"/>
</dbReference>
<keyword evidence="5 6" id="KW-0539">Nucleus</keyword>
<evidence type="ECO:0000313" key="10">
    <source>
        <dbReference type="Ensembl" id="ENSJJAP00000021202.1"/>
    </source>
</evidence>
<reference evidence="10" key="1">
    <citation type="submission" date="2025-08" db="UniProtKB">
        <authorList>
            <consortium name="Ensembl"/>
        </authorList>
    </citation>
    <scope>IDENTIFICATION</scope>
</reference>
<proteinExistence type="predicted"/>
<evidence type="ECO:0000256" key="5">
    <source>
        <dbReference type="ARBA" id="ARBA00023242"/>
    </source>
</evidence>
<feature type="domain" description="Homeobox" evidence="9">
    <location>
        <begin position="1"/>
        <end position="60"/>
    </location>
</feature>
<dbReference type="AlphaFoldDB" id="A0A8C5P4D0"/>
<feature type="compositionally biased region" description="Polar residues" evidence="8">
    <location>
        <begin position="206"/>
        <end position="223"/>
    </location>
</feature>
<dbReference type="GeneTree" id="ENSGT00940000154537"/>
<gene>
    <name evidence="10" type="primary">LOC101610526</name>
</gene>
<dbReference type="GO" id="GO:0005634">
    <property type="term" value="C:nucleus"/>
    <property type="evidence" value="ECO:0007669"/>
    <property type="project" value="UniProtKB-SubCell"/>
</dbReference>
<reference evidence="10" key="2">
    <citation type="submission" date="2025-09" db="UniProtKB">
        <authorList>
            <consortium name="Ensembl"/>
        </authorList>
    </citation>
    <scope>IDENTIFICATION</scope>
</reference>
<dbReference type="InterPro" id="IPR001356">
    <property type="entry name" value="HD"/>
</dbReference>
<keyword evidence="4 6" id="KW-0371">Homeobox</keyword>
<evidence type="ECO:0000256" key="7">
    <source>
        <dbReference type="RuleBase" id="RU000682"/>
    </source>
</evidence>
<keyword evidence="2" id="KW-0677">Repeat</keyword>
<feature type="compositionally biased region" description="Polar residues" evidence="8">
    <location>
        <begin position="154"/>
        <end position="168"/>
    </location>
</feature>
<dbReference type="Pfam" id="PF00046">
    <property type="entry name" value="Homeodomain"/>
    <property type="match status" value="2"/>
</dbReference>
<keyword evidence="11" id="KW-1185">Reference proteome</keyword>
<sequence length="340" mass="38394">EARRRRIILSQSQKDTLCAWFEKNPYPDIATRGQLAKEIGISESQILTWFQKHRKNQKRLEWEGSLEECQSQGQEKPHFKAKELGRPRTHFTKFQTDILVEAFEKNRFPGIATREELAKRTGLPESRIHIWFQNRRSRHPDRPVNSLAEGPHSLPQSSQCPASTSSALPSPCEAVTSNSVSARALSPPDTSPGPLDLSRGCERQQPKVTMTESSQAVQRTDNPTLAGHLPTGVTPGEVGFHKQAPCLLLPPGDPSENTSSLPLLPFKDSPRALPPSEQFQAQDHRDMPLFLKCWDEWFQSMLAEWVPDRGYWSPEQTEITLRKQQLPPPAHLSPRPDGTQ</sequence>
<dbReference type="PROSITE" id="PS50071">
    <property type="entry name" value="HOMEOBOX_2"/>
    <property type="match status" value="2"/>
</dbReference>